<name>A0ABT0HP15_9BACT</name>
<evidence type="ECO:0000259" key="1">
    <source>
        <dbReference type="Pfam" id="PF10988"/>
    </source>
</evidence>
<evidence type="ECO:0000313" key="2">
    <source>
        <dbReference type="EMBL" id="MCK8493916.1"/>
    </source>
</evidence>
<protein>
    <submittedName>
        <fullName evidence="2">DUF2807 domain-containing protein</fullName>
    </submittedName>
</protein>
<sequence length="238" mass="25780">MKRKSFFQFLCTAFLIINLISCGWRREDIGPFQSDQRTFGLGNFDRLDMGSAFTITVQPGNDYRILAEGDRRNLDDLDVYTRNGTLYARYRNSRNRQYETSFTITMPTLRGVAFSGASQSSIAGFLDLNEFDIELSGASKGQFTVQARQVKVALSGASNLQLSGAGTSLGTDLSGASMLQAFAYPVDAANLNLSGASKANVSVSGSLDIEASGASNVRYRGRPSVRQRLSGASSVETD</sequence>
<organism evidence="2 3">
    <name type="scientific">Spirosoma liriopis</name>
    <dbReference type="NCBI Taxonomy" id="2937440"/>
    <lineage>
        <taxon>Bacteria</taxon>
        <taxon>Pseudomonadati</taxon>
        <taxon>Bacteroidota</taxon>
        <taxon>Cytophagia</taxon>
        <taxon>Cytophagales</taxon>
        <taxon>Cytophagaceae</taxon>
        <taxon>Spirosoma</taxon>
    </lineage>
</organism>
<dbReference type="InterPro" id="IPR021255">
    <property type="entry name" value="DUF2807"/>
</dbReference>
<dbReference type="Gene3D" id="2.160.20.120">
    <property type="match status" value="1"/>
</dbReference>
<dbReference type="RefSeq" id="WP_248478538.1">
    <property type="nucleotide sequence ID" value="NZ_JALPRF010000003.1"/>
</dbReference>
<keyword evidence="3" id="KW-1185">Reference proteome</keyword>
<dbReference type="EMBL" id="JALPRF010000003">
    <property type="protein sequence ID" value="MCK8493916.1"/>
    <property type="molecule type" value="Genomic_DNA"/>
</dbReference>
<accession>A0ABT0HP15</accession>
<dbReference type="Pfam" id="PF10988">
    <property type="entry name" value="DUF2807"/>
    <property type="match status" value="1"/>
</dbReference>
<evidence type="ECO:0000313" key="3">
    <source>
        <dbReference type="Proteomes" id="UP001202180"/>
    </source>
</evidence>
<gene>
    <name evidence="2" type="ORF">M0L20_18760</name>
</gene>
<reference evidence="2 3" key="1">
    <citation type="submission" date="2022-04" db="EMBL/GenBank/DDBJ databases">
        <title>Spirosoma sp. strain RP8 genome sequencing and assembly.</title>
        <authorList>
            <person name="Jung Y."/>
        </authorList>
    </citation>
    <scope>NUCLEOTIDE SEQUENCE [LARGE SCALE GENOMIC DNA]</scope>
    <source>
        <strain evidence="2 3">RP8</strain>
    </source>
</reference>
<proteinExistence type="predicted"/>
<comment type="caution">
    <text evidence="2">The sequence shown here is derived from an EMBL/GenBank/DDBJ whole genome shotgun (WGS) entry which is preliminary data.</text>
</comment>
<feature type="domain" description="Putative auto-transporter adhesin head GIN" evidence="1">
    <location>
        <begin position="43"/>
        <end position="223"/>
    </location>
</feature>
<dbReference type="Proteomes" id="UP001202180">
    <property type="component" value="Unassembled WGS sequence"/>
</dbReference>